<sequence>MATNILKYVDLAQYNSFIEEADPEKASKAMAVKAQYELEYPGKHSPGWMAKQVLGVAAHMYWEKKKAKIMGEDGLWAGDKTTVLTRLKKQEQKDGKTRQQEVAHRRRPSR</sequence>
<dbReference type="EMBL" id="AP008213">
    <property type="protein sequence ID" value="BAF21436.1"/>
    <property type="molecule type" value="Genomic_DNA"/>
</dbReference>
<accession>Q0D6T7</accession>
<dbReference type="Proteomes" id="UP000000763">
    <property type="component" value="Chromosome 7"/>
</dbReference>
<evidence type="ECO:0000256" key="1">
    <source>
        <dbReference type="SAM" id="MobiDB-lite"/>
    </source>
</evidence>
<gene>
    <name evidence="2" type="ordered locus">Os07g0440900</name>
</gene>
<organism evidence="2 3">
    <name type="scientific">Oryza sativa subsp. japonica</name>
    <name type="common">Rice</name>
    <dbReference type="NCBI Taxonomy" id="39947"/>
    <lineage>
        <taxon>Eukaryota</taxon>
        <taxon>Viridiplantae</taxon>
        <taxon>Streptophyta</taxon>
        <taxon>Embryophyta</taxon>
        <taxon>Tracheophyta</taxon>
        <taxon>Spermatophyta</taxon>
        <taxon>Magnoliopsida</taxon>
        <taxon>Liliopsida</taxon>
        <taxon>Poales</taxon>
        <taxon>Poaceae</taxon>
        <taxon>BOP clade</taxon>
        <taxon>Oryzoideae</taxon>
        <taxon>Oryzeae</taxon>
        <taxon>Oryzinae</taxon>
        <taxon>Oryza</taxon>
        <taxon>Oryza sativa</taxon>
    </lineage>
</organism>
<reference evidence="2 3" key="1">
    <citation type="journal article" date="2005" name="Nature">
        <title>The map-based sequence of the rice genome.</title>
        <authorList>
            <consortium name="International rice genome sequencing project (IRGSP)"/>
            <person name="Matsumoto T."/>
            <person name="Wu J."/>
            <person name="Kanamori H."/>
            <person name="Katayose Y."/>
            <person name="Fujisawa M."/>
            <person name="Namiki N."/>
            <person name="Mizuno H."/>
            <person name="Yamamoto K."/>
            <person name="Antonio B.A."/>
            <person name="Baba T."/>
            <person name="Sakata K."/>
            <person name="Nagamura Y."/>
            <person name="Aoki H."/>
            <person name="Arikawa K."/>
            <person name="Arita K."/>
            <person name="Bito T."/>
            <person name="Chiden Y."/>
            <person name="Fujitsuka N."/>
            <person name="Fukunaka R."/>
            <person name="Hamada M."/>
            <person name="Harada C."/>
            <person name="Hayashi A."/>
            <person name="Hijishita S."/>
            <person name="Honda M."/>
            <person name="Hosokawa S."/>
            <person name="Ichikawa Y."/>
            <person name="Idonuma A."/>
            <person name="Iijima M."/>
            <person name="Ikeda M."/>
            <person name="Ikeno M."/>
            <person name="Ito K."/>
            <person name="Ito S."/>
            <person name="Ito T."/>
            <person name="Ito Y."/>
            <person name="Ito Y."/>
            <person name="Iwabuchi A."/>
            <person name="Kamiya K."/>
            <person name="Karasawa W."/>
            <person name="Kurita K."/>
            <person name="Katagiri S."/>
            <person name="Kikuta A."/>
            <person name="Kobayashi H."/>
            <person name="Kobayashi N."/>
            <person name="Machita K."/>
            <person name="Maehara T."/>
            <person name="Masukawa M."/>
            <person name="Mizubayashi T."/>
            <person name="Mukai Y."/>
            <person name="Nagasaki H."/>
            <person name="Nagata Y."/>
            <person name="Naito S."/>
            <person name="Nakashima M."/>
            <person name="Nakama Y."/>
            <person name="Nakamichi Y."/>
            <person name="Nakamura M."/>
            <person name="Meguro A."/>
            <person name="Negishi M."/>
            <person name="Ohta I."/>
            <person name="Ohta T."/>
            <person name="Okamoto M."/>
            <person name="Ono N."/>
            <person name="Saji S."/>
            <person name="Sakaguchi M."/>
            <person name="Sakai K."/>
            <person name="Shibata M."/>
            <person name="Shimokawa T."/>
            <person name="Song J."/>
            <person name="Takazaki Y."/>
            <person name="Terasawa K."/>
            <person name="Tsugane M."/>
            <person name="Tsuji K."/>
            <person name="Ueda S."/>
            <person name="Waki K."/>
            <person name="Yamagata H."/>
            <person name="Yamamoto M."/>
            <person name="Yamamoto S."/>
            <person name="Yamane H."/>
            <person name="Yoshiki S."/>
            <person name="Yoshihara R."/>
            <person name="Yukawa K."/>
            <person name="Zhong H."/>
            <person name="Yano M."/>
            <person name="Yuan Q."/>
            <person name="Ouyang S."/>
            <person name="Liu J."/>
            <person name="Jones K.M."/>
            <person name="Gansberger K."/>
            <person name="Moffat K."/>
            <person name="Hill J."/>
            <person name="Bera J."/>
            <person name="Fadrosh D."/>
            <person name="Jin S."/>
            <person name="Johri S."/>
            <person name="Kim M."/>
            <person name="Overton L."/>
            <person name="Reardon M."/>
            <person name="Tsitrin T."/>
            <person name="Vuong H."/>
            <person name="Weaver B."/>
            <person name="Ciecko A."/>
            <person name="Tallon L."/>
            <person name="Jackson J."/>
            <person name="Pai G."/>
            <person name="Aken S.V."/>
            <person name="Utterback T."/>
            <person name="Reidmuller S."/>
            <person name="Feldblyum T."/>
            <person name="Hsiao J."/>
            <person name="Zismann V."/>
            <person name="Iobst S."/>
            <person name="de Vazeille A.R."/>
            <person name="Buell C.R."/>
            <person name="Ying K."/>
            <person name="Li Y."/>
            <person name="Lu T."/>
            <person name="Huang Y."/>
            <person name="Zhao Q."/>
            <person name="Feng Q."/>
            <person name="Zhang L."/>
            <person name="Zhu J."/>
            <person name="Weng Q."/>
            <person name="Mu J."/>
            <person name="Lu Y."/>
            <person name="Fan D."/>
            <person name="Liu Y."/>
            <person name="Guan J."/>
            <person name="Zhang Y."/>
            <person name="Yu S."/>
            <person name="Liu X."/>
            <person name="Zhang Y."/>
            <person name="Hong G."/>
            <person name="Han B."/>
            <person name="Choisne N."/>
            <person name="Demange N."/>
            <person name="Orjeda G."/>
            <person name="Samain S."/>
            <person name="Cattolico L."/>
            <person name="Pelletier E."/>
            <person name="Couloux A."/>
            <person name="Segurens B."/>
            <person name="Wincker P."/>
            <person name="D'Hont A."/>
            <person name="Scarpelli C."/>
            <person name="Weissenbach J."/>
            <person name="Salanoubat M."/>
            <person name="Quetier F."/>
            <person name="Yu Y."/>
            <person name="Kim H.R."/>
            <person name="Rambo T."/>
            <person name="Currie J."/>
            <person name="Collura K."/>
            <person name="Luo M."/>
            <person name="Yang T."/>
            <person name="Ammiraju J.S.S."/>
            <person name="Engler F."/>
            <person name="Soderlund C."/>
            <person name="Wing R.A."/>
            <person name="Palmer L.E."/>
            <person name="de la Bastide M."/>
            <person name="Spiegel L."/>
            <person name="Nascimento L."/>
            <person name="Zutavern T."/>
            <person name="O'Shaughnessy A."/>
            <person name="Dike S."/>
            <person name="Dedhia N."/>
            <person name="Preston R."/>
            <person name="Balija V."/>
            <person name="McCombie W.R."/>
            <person name="Chow T."/>
            <person name="Chen H."/>
            <person name="Chung M."/>
            <person name="Chen C."/>
            <person name="Shaw J."/>
            <person name="Wu H."/>
            <person name="Hsiao K."/>
            <person name="Chao Y."/>
            <person name="Chu M."/>
            <person name="Cheng C."/>
            <person name="Hour A."/>
            <person name="Lee P."/>
            <person name="Lin S."/>
            <person name="Lin Y."/>
            <person name="Liou J."/>
            <person name="Liu S."/>
            <person name="Hsing Y."/>
            <person name="Raghuvanshi S."/>
            <person name="Mohanty A."/>
            <person name="Bharti A.K."/>
            <person name="Gaur A."/>
            <person name="Gupta V."/>
            <person name="Kumar D."/>
            <person name="Ravi V."/>
            <person name="Vij S."/>
            <person name="Kapur A."/>
            <person name="Khurana P."/>
            <person name="Khurana P."/>
            <person name="Khurana J.P."/>
            <person name="Tyagi A.K."/>
            <person name="Gaikwad K."/>
            <person name="Singh A."/>
            <person name="Dalal V."/>
            <person name="Srivastava S."/>
            <person name="Dixit A."/>
            <person name="Pal A.K."/>
            <person name="Ghazi I.A."/>
            <person name="Yadav M."/>
            <person name="Pandit A."/>
            <person name="Bhargava A."/>
            <person name="Sureshbabu K."/>
            <person name="Batra K."/>
            <person name="Sharma T.R."/>
            <person name="Mohapatra T."/>
            <person name="Singh N.K."/>
            <person name="Messing J."/>
            <person name="Nelson A.B."/>
            <person name="Fuks G."/>
            <person name="Kavchok S."/>
            <person name="Keizer G."/>
            <person name="Linton E."/>
            <person name="Llaca V."/>
            <person name="Song R."/>
            <person name="Tanyolac B."/>
            <person name="Young S."/>
            <person name="Ho-Il K."/>
            <person name="Hahn J.H."/>
            <person name="Sangsakoo G."/>
            <person name="Vanavichit A."/>
            <person name="de Mattos Luiz.A.T."/>
            <person name="Zimmer P.D."/>
            <person name="Malone G."/>
            <person name="Dellagostin O."/>
            <person name="de Oliveira A.C."/>
            <person name="Bevan M."/>
            <person name="Bancroft I."/>
            <person name="Minx P."/>
            <person name="Cordum H."/>
            <person name="Wilson R."/>
            <person name="Cheng Z."/>
            <person name="Jin W."/>
            <person name="Jiang J."/>
            <person name="Leong S.A."/>
            <person name="Iwama H."/>
            <person name="Gojobori T."/>
            <person name="Itoh T."/>
            <person name="Niimura Y."/>
            <person name="Fujii Y."/>
            <person name="Habara T."/>
            <person name="Sakai H."/>
            <person name="Sato Y."/>
            <person name="Wilson G."/>
            <person name="Kumar K."/>
            <person name="McCouch S."/>
            <person name="Juretic N."/>
            <person name="Hoen D."/>
            <person name="Wright S."/>
            <person name="Bruskiewich R."/>
            <person name="Bureau T."/>
            <person name="Miyao A."/>
            <person name="Hirochika H."/>
            <person name="Nishikawa T."/>
            <person name="Kadowaki K."/>
            <person name="Sugiura M."/>
            <person name="Burr B."/>
            <person name="Sasaki T."/>
        </authorList>
    </citation>
    <scope>NUCLEOTIDE SEQUENCE [LARGE SCALE GENOMIC DNA]</scope>
    <source>
        <strain evidence="3">cv. Nipponbare</strain>
    </source>
</reference>
<evidence type="ECO:0000313" key="3">
    <source>
        <dbReference type="Proteomes" id="UP000000763"/>
    </source>
</evidence>
<feature type="region of interest" description="Disordered" evidence="1">
    <location>
        <begin position="86"/>
        <end position="110"/>
    </location>
</feature>
<reference evidence="3" key="2">
    <citation type="journal article" date="2008" name="Nucleic Acids Res.">
        <title>The rice annotation project database (RAP-DB): 2008 update.</title>
        <authorList>
            <consortium name="The rice annotation project (RAP)"/>
        </authorList>
    </citation>
    <scope>GENOME REANNOTATION</scope>
    <source>
        <strain evidence="3">cv. Nipponbare</strain>
    </source>
</reference>
<protein>
    <submittedName>
        <fullName evidence="2">Os07g0440900 protein</fullName>
    </submittedName>
</protein>
<evidence type="ECO:0000313" key="2">
    <source>
        <dbReference type="EMBL" id="BAF21436.1"/>
    </source>
</evidence>
<dbReference type="KEGG" id="dosa:Os07g0440900"/>
<feature type="compositionally biased region" description="Basic and acidic residues" evidence="1">
    <location>
        <begin position="88"/>
        <end position="103"/>
    </location>
</feature>
<name>Q0D6T7_ORYSJ</name>
<proteinExistence type="predicted"/>
<dbReference type="AlphaFoldDB" id="Q0D6T7"/>